<sequence>MKYTKNQHMLSQWFLRNFRSDDTANAPKDKQRVWCHSVNISDEGENDIKEIPLPISSIAINKNCFMLVDCDSQKKFDIEDELSEYERDTSVLFNELVHKHKFHKLLDVSRKGNALEKMVNFMVIQMLLGFLNPQNKTDGKEDVLEHILPDMVKNYESIKGLITNPPAEIKPFYSQSIFKKMLRVIDSNSEVYEKCKALLFLSMVAEAKNLPAPIGYLARLRNGMFSKIHITGIYHTGYEFDSTEVRPVFTTSPNVVMFNQNNNFNLLPVSHNLAIGFSLGIAEYYNSHLNIFSVYPNKLKCRSSKKINIYRVSHDYMDGITGWVNLIGVGQTKTMYTPYELKDIERYLQHQNDNYDHHYSPDEPELVEM</sequence>
<reference evidence="1 2" key="1">
    <citation type="submission" date="2019-09" db="EMBL/GenBank/DDBJ databases">
        <title>Draft genome sequencing and comparative genomics of hatchery-associated Vibrios.</title>
        <authorList>
            <person name="Kehlet-Delgado H."/>
            <person name="Mueller R.S."/>
        </authorList>
    </citation>
    <scope>NUCLEOTIDE SEQUENCE [LARGE SCALE GENOMIC DNA]</scope>
    <source>
        <strain evidence="1 2">99-70-13A3</strain>
    </source>
</reference>
<evidence type="ECO:0000313" key="1">
    <source>
        <dbReference type="EMBL" id="NOJ15252.1"/>
    </source>
</evidence>
<comment type="caution">
    <text evidence="1">The sequence shown here is derived from an EMBL/GenBank/DDBJ whole genome shotgun (WGS) entry which is preliminary data.</text>
</comment>
<dbReference type="Pfam" id="PF14022">
    <property type="entry name" value="DUF4238"/>
    <property type="match status" value="1"/>
</dbReference>
<dbReference type="AlphaFoldDB" id="A0A7Y4DB73"/>
<gene>
    <name evidence="1" type="ORF">F0234_21080</name>
</gene>
<evidence type="ECO:0000313" key="2">
    <source>
        <dbReference type="Proteomes" id="UP000519158"/>
    </source>
</evidence>
<dbReference type="EMBL" id="VTXL01000023">
    <property type="protein sequence ID" value="NOJ15252.1"/>
    <property type="molecule type" value="Genomic_DNA"/>
</dbReference>
<evidence type="ECO:0008006" key="3">
    <source>
        <dbReference type="Google" id="ProtNLM"/>
    </source>
</evidence>
<protein>
    <recommendedName>
        <fullName evidence="3">DUF4238 domain-containing protein</fullName>
    </recommendedName>
</protein>
<dbReference type="InterPro" id="IPR025332">
    <property type="entry name" value="DUF4238"/>
</dbReference>
<name>A0A7Y4DB73_VIBSP</name>
<proteinExistence type="predicted"/>
<accession>A0A7Y4DB73</accession>
<organism evidence="1 2">
    <name type="scientific">Vibrio splendidus</name>
    <dbReference type="NCBI Taxonomy" id="29497"/>
    <lineage>
        <taxon>Bacteria</taxon>
        <taxon>Pseudomonadati</taxon>
        <taxon>Pseudomonadota</taxon>
        <taxon>Gammaproteobacteria</taxon>
        <taxon>Vibrionales</taxon>
        <taxon>Vibrionaceae</taxon>
        <taxon>Vibrio</taxon>
    </lineage>
</organism>
<dbReference type="Proteomes" id="UP000519158">
    <property type="component" value="Unassembled WGS sequence"/>
</dbReference>